<proteinExistence type="predicted"/>
<dbReference type="InterPro" id="IPR007263">
    <property type="entry name" value="DCC1-like"/>
</dbReference>
<organism evidence="1 2">
    <name type="scientific">Candidatus Pristimantibacillus lignocellulolyticus</name>
    <dbReference type="NCBI Taxonomy" id="2994561"/>
    <lineage>
        <taxon>Bacteria</taxon>
        <taxon>Bacillati</taxon>
        <taxon>Bacillota</taxon>
        <taxon>Bacilli</taxon>
        <taxon>Bacillales</taxon>
        <taxon>Paenibacillaceae</taxon>
        <taxon>Candidatus Pristimantibacillus</taxon>
    </lineage>
</organism>
<sequence>MTTEIPHTFNPNGRSTSPSLIVLYDGQCSFCNGATQWIITRDRKAKLSFAAIEGELGQRLIQQFNIPSSLDSLICIDKDKAYLYSSGAIRITKYLDGAWKLIYLLTIIPTFIRNPVYRWFANNRYRWFGKQQACLLPTPEIRRRFLD</sequence>
<dbReference type="InterPro" id="IPR052927">
    <property type="entry name" value="DCC_oxidoreductase"/>
</dbReference>
<gene>
    <name evidence="1" type="ORF">NAG76_18770</name>
</gene>
<evidence type="ECO:0000313" key="2">
    <source>
        <dbReference type="Proteomes" id="UP001056756"/>
    </source>
</evidence>
<accession>A0A9J6ZDE5</accession>
<name>A0A9J6ZDE5_9BACL</name>
<dbReference type="EMBL" id="CP097899">
    <property type="protein sequence ID" value="URN93849.1"/>
    <property type="molecule type" value="Genomic_DNA"/>
</dbReference>
<dbReference type="PANTHER" id="PTHR33639">
    <property type="entry name" value="THIOL-DISULFIDE OXIDOREDUCTASE DCC"/>
    <property type="match status" value="1"/>
</dbReference>
<dbReference type="KEGG" id="plig:NAG76_18770"/>
<dbReference type="GO" id="GO:0015035">
    <property type="term" value="F:protein-disulfide reductase activity"/>
    <property type="evidence" value="ECO:0007669"/>
    <property type="project" value="InterPro"/>
</dbReference>
<protein>
    <submittedName>
        <fullName evidence="1">DCC1-like thiol-disulfide oxidoreductase family protein</fullName>
    </submittedName>
</protein>
<dbReference type="AlphaFoldDB" id="A0A9J6ZDE5"/>
<dbReference type="PANTHER" id="PTHR33639:SF2">
    <property type="entry name" value="DUF393 DOMAIN-CONTAINING PROTEIN"/>
    <property type="match status" value="1"/>
</dbReference>
<reference evidence="1" key="1">
    <citation type="submission" date="2022-05" db="EMBL/GenBank/DDBJ databases">
        <title>Novel bacterial taxa in a minimal lignocellulolytic consortium and its capacity to transform plastics disclosed by genome-resolved metagenomics.</title>
        <authorList>
            <person name="Rodriguez C.A.D."/>
            <person name="Diaz-Garcia L."/>
            <person name="Herrera K."/>
            <person name="Tarazona N.A."/>
            <person name="Sproer C."/>
            <person name="Overmann J."/>
            <person name="Jimenez D.J."/>
        </authorList>
    </citation>
    <scope>NUCLEOTIDE SEQUENCE</scope>
    <source>
        <strain evidence="1">MAG5</strain>
    </source>
</reference>
<dbReference type="Pfam" id="PF04134">
    <property type="entry name" value="DCC1-like"/>
    <property type="match status" value="1"/>
</dbReference>
<evidence type="ECO:0000313" key="1">
    <source>
        <dbReference type="EMBL" id="URN93849.1"/>
    </source>
</evidence>
<dbReference type="Proteomes" id="UP001056756">
    <property type="component" value="Chromosome"/>
</dbReference>